<dbReference type="InterPro" id="IPR036680">
    <property type="entry name" value="SPOR-like_sf"/>
</dbReference>
<dbReference type="STRING" id="202956.BJN41_02855"/>
<dbReference type="eggNOG" id="ENOG5032ZVD">
    <property type="taxonomic scope" value="Bacteria"/>
</dbReference>
<reference evidence="3 4" key="1">
    <citation type="submission" date="2016-10" db="EMBL/GenBank/DDBJ databases">
        <title>Genome of airborne Acinetobacter sp. 5-2Ac02 in the hospital environment: Species near to Acinetobacter towneri.</title>
        <authorList>
            <person name="Barbosa B."/>
            <person name="Fernandez-Garcia L."/>
            <person name="Gato E."/>
            <person name="Leao R."/>
            <person name="Albano R."/>
            <person name="Fernandez B."/>
            <person name="Fernandez-Cuenca F."/>
            <person name="Marques E."/>
            <person name="Tomas M."/>
        </authorList>
    </citation>
    <scope>NUCLEOTIDE SEQUENCE [LARGE SCALE GENOMIC DNA]</scope>
    <source>
        <strain evidence="3 4">5-2Ac02</strain>
    </source>
</reference>
<evidence type="ECO:0000313" key="4">
    <source>
        <dbReference type="Proteomes" id="UP000186931"/>
    </source>
</evidence>
<dbReference type="Gene3D" id="3.30.70.1070">
    <property type="entry name" value="Sporulation related repeat"/>
    <property type="match status" value="1"/>
</dbReference>
<evidence type="ECO:0000256" key="1">
    <source>
        <dbReference type="SAM" id="MobiDB-lite"/>
    </source>
</evidence>
<evidence type="ECO:0000313" key="3">
    <source>
        <dbReference type="EMBL" id="OFE44188.1"/>
    </source>
</evidence>
<keyword evidence="2" id="KW-1133">Transmembrane helix</keyword>
<evidence type="ECO:0000256" key="2">
    <source>
        <dbReference type="SAM" id="Phobius"/>
    </source>
</evidence>
<gene>
    <name evidence="3" type="ORF">BJN41_02855</name>
</gene>
<proteinExistence type="predicted"/>
<protein>
    <recommendedName>
        <fullName evidence="5">SPOR domain-containing protein</fullName>
    </recommendedName>
</protein>
<dbReference type="AlphaFoldDB" id="A0A1E8E466"/>
<organism evidence="3 4">
    <name type="scientific">Acinetobacter towneri</name>
    <dbReference type="NCBI Taxonomy" id="202956"/>
    <lineage>
        <taxon>Bacteria</taxon>
        <taxon>Pseudomonadati</taxon>
        <taxon>Pseudomonadota</taxon>
        <taxon>Gammaproteobacteria</taxon>
        <taxon>Moraxellales</taxon>
        <taxon>Moraxellaceae</taxon>
        <taxon>Acinetobacter</taxon>
    </lineage>
</organism>
<dbReference type="RefSeq" id="WP_070153517.1">
    <property type="nucleotide sequence ID" value="NZ_MKQS01000005.1"/>
</dbReference>
<keyword evidence="2" id="KW-0472">Membrane</keyword>
<dbReference type="EMBL" id="MKQS01000005">
    <property type="protein sequence ID" value="OFE44188.1"/>
    <property type="molecule type" value="Genomic_DNA"/>
</dbReference>
<feature type="compositionally biased region" description="Low complexity" evidence="1">
    <location>
        <begin position="222"/>
        <end position="236"/>
    </location>
</feature>
<dbReference type="GO" id="GO:0042834">
    <property type="term" value="F:peptidoglycan binding"/>
    <property type="evidence" value="ECO:0007669"/>
    <property type="project" value="InterPro"/>
</dbReference>
<dbReference type="Proteomes" id="UP000186931">
    <property type="component" value="Unassembled WGS sequence"/>
</dbReference>
<feature type="region of interest" description="Disordered" evidence="1">
    <location>
        <begin position="222"/>
        <end position="281"/>
    </location>
</feature>
<sequence length="281" mass="31402">MTALRTHWQKIQQSIWLLGAMLCLLAALIFWAVTDRDELVEIEKQPESEIDLQIQPEKVAATTYLGGLQEEVRPLELTTRLTASGLHEAEFRGTKFIQEQKNNSTIELFRVSDENIIKSFIKKQTDRSKLFYIRLSGEGQSEQYVMLYGSFGNKREAAHALTALPFKFPETIQPVVVQFADYRPYVNDLGADEIGLSTKLYAVNLRPAAVPVIDESILARPPATTTNAPTTQAVAPQNSTTSTTITRRDQEGNVVDVQKSQSGTAHVQPDAPEPEVRDPFN</sequence>
<name>A0A1E8E466_9GAMM</name>
<comment type="caution">
    <text evidence="3">The sequence shown here is derived from an EMBL/GenBank/DDBJ whole genome shotgun (WGS) entry which is preliminary data.</text>
</comment>
<evidence type="ECO:0008006" key="5">
    <source>
        <dbReference type="Google" id="ProtNLM"/>
    </source>
</evidence>
<accession>A0A1E8E466</accession>
<keyword evidence="2" id="KW-0812">Transmembrane</keyword>
<feature type="transmembrane region" description="Helical" evidence="2">
    <location>
        <begin position="15"/>
        <end position="33"/>
    </location>
</feature>